<dbReference type="STRING" id="1198029.A0A1U7LTW3"/>
<dbReference type="OMA" id="VNMKDEY"/>
<keyword evidence="8" id="KW-1133">Transmembrane helix</keyword>
<evidence type="ECO:0000313" key="11">
    <source>
        <dbReference type="EMBL" id="OLL26110.1"/>
    </source>
</evidence>
<evidence type="ECO:0000256" key="4">
    <source>
        <dbReference type="ARBA" id="ARBA00015368"/>
    </source>
</evidence>
<dbReference type="PANTHER" id="PTHR17130">
    <property type="entry name" value="MITOCHONDRIAL OUTER MEMBRANE PROTEIN 25"/>
    <property type="match status" value="1"/>
</dbReference>
<evidence type="ECO:0000256" key="8">
    <source>
        <dbReference type="ARBA" id="ARBA00022989"/>
    </source>
</evidence>
<evidence type="ECO:0000256" key="10">
    <source>
        <dbReference type="ARBA" id="ARBA00023136"/>
    </source>
</evidence>
<dbReference type="AlphaFoldDB" id="A0A1U7LTW3"/>
<dbReference type="EMBL" id="LXFE01000239">
    <property type="protein sequence ID" value="OLL26110.1"/>
    <property type="molecule type" value="Genomic_DNA"/>
</dbReference>
<evidence type="ECO:0000313" key="12">
    <source>
        <dbReference type="Proteomes" id="UP000186594"/>
    </source>
</evidence>
<accession>A0A1U7LTW3</accession>
<evidence type="ECO:0000256" key="1">
    <source>
        <dbReference type="ARBA" id="ARBA00002490"/>
    </source>
</evidence>
<dbReference type="Proteomes" id="UP000186594">
    <property type="component" value="Unassembled WGS sequence"/>
</dbReference>
<keyword evidence="10" id="KW-0472">Membrane</keyword>
<comment type="function">
    <text evidence="1">Required for the assembly of the mitochondrial respiratory chain complex IV (CIV), also known as cytochrome c oxidase. May participate in merging the COX1 and COX2 assembly lines.</text>
</comment>
<evidence type="ECO:0000256" key="5">
    <source>
        <dbReference type="ARBA" id="ARBA00019222"/>
    </source>
</evidence>
<keyword evidence="9" id="KW-0496">Mitochondrion</keyword>
<evidence type="ECO:0000256" key="7">
    <source>
        <dbReference type="ARBA" id="ARBA00022792"/>
    </source>
</evidence>
<reference evidence="11 12" key="1">
    <citation type="submission" date="2016-04" db="EMBL/GenBank/DDBJ databases">
        <title>Evolutionary innovation and constraint leading to complex multicellularity in the Ascomycota.</title>
        <authorList>
            <person name="Cisse O."/>
            <person name="Nguyen A."/>
            <person name="Hewitt D.A."/>
            <person name="Jedd G."/>
            <person name="Stajich J.E."/>
        </authorList>
    </citation>
    <scope>NUCLEOTIDE SEQUENCE [LARGE SCALE GENOMIC DNA]</scope>
    <source>
        <strain evidence="11 12">DAH-3</strain>
    </source>
</reference>
<evidence type="ECO:0000256" key="6">
    <source>
        <dbReference type="ARBA" id="ARBA00022692"/>
    </source>
</evidence>
<organism evidence="11 12">
    <name type="scientific">Neolecta irregularis (strain DAH-3)</name>
    <dbReference type="NCBI Taxonomy" id="1198029"/>
    <lineage>
        <taxon>Eukaryota</taxon>
        <taxon>Fungi</taxon>
        <taxon>Dikarya</taxon>
        <taxon>Ascomycota</taxon>
        <taxon>Taphrinomycotina</taxon>
        <taxon>Neolectales</taxon>
        <taxon>Neolectaceae</taxon>
        <taxon>Neolecta</taxon>
    </lineage>
</organism>
<comment type="subcellular location">
    <subcellularLocation>
        <location evidence="2">Mitochondrion inner membrane</location>
        <topology evidence="2">Single-pass membrane protein</topology>
    </subcellularLocation>
</comment>
<evidence type="ECO:0000256" key="9">
    <source>
        <dbReference type="ARBA" id="ARBA00023128"/>
    </source>
</evidence>
<comment type="caution">
    <text evidence="11">The sequence shown here is derived from an EMBL/GenBank/DDBJ whole genome shotgun (WGS) entry which is preliminary data.</text>
</comment>
<proteinExistence type="inferred from homology"/>
<dbReference type="Pfam" id="PF14138">
    <property type="entry name" value="COX16"/>
    <property type="match status" value="1"/>
</dbReference>
<keyword evidence="7" id="KW-0999">Mitochondrion inner membrane</keyword>
<dbReference type="GO" id="GO:0005743">
    <property type="term" value="C:mitochondrial inner membrane"/>
    <property type="evidence" value="ECO:0007669"/>
    <property type="project" value="UniProtKB-SubCell"/>
</dbReference>
<evidence type="ECO:0000256" key="3">
    <source>
        <dbReference type="ARBA" id="ARBA00008370"/>
    </source>
</evidence>
<evidence type="ECO:0000256" key="2">
    <source>
        <dbReference type="ARBA" id="ARBA00004434"/>
    </source>
</evidence>
<dbReference type="PANTHER" id="PTHR17130:SF14">
    <property type="entry name" value="CYTOCHROME C OXIDASE ASSEMBLY PROTEIN COX16 HOMOLOG, MITOCHONDRIAL"/>
    <property type="match status" value="1"/>
</dbReference>
<dbReference type="GO" id="GO:0033617">
    <property type="term" value="P:mitochondrial respiratory chain complex IV assembly"/>
    <property type="evidence" value="ECO:0007669"/>
    <property type="project" value="TreeGrafter"/>
</dbReference>
<gene>
    <name evidence="11" type="ORF">NEOLI_000616</name>
</gene>
<protein>
    <recommendedName>
        <fullName evidence="4">Cytochrome c oxidase assembly protein COX16, mitochondrial</fullName>
    </recommendedName>
    <alternativeName>
        <fullName evidence="5">Cytochrome c oxidase assembly protein cox16, mitochondrial</fullName>
    </alternativeName>
</protein>
<dbReference type="InterPro" id="IPR020164">
    <property type="entry name" value="Cyt_c_Oxase_assmbl_COX16"/>
</dbReference>
<comment type="similarity">
    <text evidence="3">Belongs to the COX16 family.</text>
</comment>
<keyword evidence="12" id="KW-1185">Reference proteome</keyword>
<name>A0A1U7LTW3_NEOID</name>
<sequence>MQRRTWRLPSSFYERARKMFNRHPFMLFGMPFMATMVAGSFALENATTLKYERHDRKVKEVTEEEALSIARNRRKFDFKEEYWRLQMSNEELDNWEQKRVERLPGESDNILRKAEDH</sequence>
<keyword evidence="6" id="KW-0812">Transmembrane</keyword>
<dbReference type="OrthoDB" id="5516033at2759"/>